<feature type="region of interest" description="Disordered" evidence="1">
    <location>
        <begin position="64"/>
        <end position="86"/>
    </location>
</feature>
<evidence type="ECO:0000256" key="1">
    <source>
        <dbReference type="SAM" id="MobiDB-lite"/>
    </source>
</evidence>
<reference evidence="2 3" key="1">
    <citation type="submission" date="2023-03" db="EMBL/GenBank/DDBJ databases">
        <title>High recombination rates correlate with genetic variation in Cardiocondyla obscurior ants.</title>
        <authorList>
            <person name="Errbii M."/>
        </authorList>
    </citation>
    <scope>NUCLEOTIDE SEQUENCE [LARGE SCALE GENOMIC DNA]</scope>
    <source>
        <strain evidence="2">Alpha-2009</strain>
        <tissue evidence="2">Whole body</tissue>
    </source>
</reference>
<accession>A0AAW2EHW3</accession>
<protein>
    <submittedName>
        <fullName evidence="2">Uncharacterized protein</fullName>
    </submittedName>
</protein>
<evidence type="ECO:0000313" key="3">
    <source>
        <dbReference type="Proteomes" id="UP001430953"/>
    </source>
</evidence>
<name>A0AAW2EHW3_9HYME</name>
<dbReference type="AlphaFoldDB" id="A0AAW2EHW3"/>
<gene>
    <name evidence="2" type="ORF">PUN28_017541</name>
</gene>
<sequence>MHCETMDDASLRDRTASKCTSRTRLSIIVREDRRLPFQEENKNHQLASLLSSHVEERMISAANRNNNNNCEPGNNNAWQLLQRKQW</sequence>
<proteinExistence type="predicted"/>
<dbReference type="Proteomes" id="UP001430953">
    <property type="component" value="Unassembled WGS sequence"/>
</dbReference>
<evidence type="ECO:0000313" key="2">
    <source>
        <dbReference type="EMBL" id="KAL0103326.1"/>
    </source>
</evidence>
<organism evidence="2 3">
    <name type="scientific">Cardiocondyla obscurior</name>
    <dbReference type="NCBI Taxonomy" id="286306"/>
    <lineage>
        <taxon>Eukaryota</taxon>
        <taxon>Metazoa</taxon>
        <taxon>Ecdysozoa</taxon>
        <taxon>Arthropoda</taxon>
        <taxon>Hexapoda</taxon>
        <taxon>Insecta</taxon>
        <taxon>Pterygota</taxon>
        <taxon>Neoptera</taxon>
        <taxon>Endopterygota</taxon>
        <taxon>Hymenoptera</taxon>
        <taxon>Apocrita</taxon>
        <taxon>Aculeata</taxon>
        <taxon>Formicoidea</taxon>
        <taxon>Formicidae</taxon>
        <taxon>Myrmicinae</taxon>
        <taxon>Cardiocondyla</taxon>
    </lineage>
</organism>
<keyword evidence="3" id="KW-1185">Reference proteome</keyword>
<dbReference type="EMBL" id="JADYXP020000021">
    <property type="protein sequence ID" value="KAL0103326.1"/>
    <property type="molecule type" value="Genomic_DNA"/>
</dbReference>
<feature type="compositionally biased region" description="Low complexity" evidence="1">
    <location>
        <begin position="64"/>
        <end position="76"/>
    </location>
</feature>
<feature type="compositionally biased region" description="Polar residues" evidence="1">
    <location>
        <begin position="77"/>
        <end position="86"/>
    </location>
</feature>
<comment type="caution">
    <text evidence="2">The sequence shown here is derived from an EMBL/GenBank/DDBJ whole genome shotgun (WGS) entry which is preliminary data.</text>
</comment>